<dbReference type="PANTHER" id="PTHR46114">
    <property type="entry name" value="APPLE DOMAIN-CONTAINING PROTEIN"/>
    <property type="match status" value="1"/>
</dbReference>
<evidence type="ECO:0000313" key="2">
    <source>
        <dbReference type="EMBL" id="JAS24945.1"/>
    </source>
</evidence>
<proteinExistence type="predicted"/>
<dbReference type="AlphaFoldDB" id="A0A1B6DH53"/>
<feature type="region of interest" description="Disordered" evidence="1">
    <location>
        <begin position="82"/>
        <end position="104"/>
    </location>
</feature>
<sequence length="104" mass="11982">MKDTDFIKVMTVSKSKAWESFILVVENFLGNHKPPNYEEIVQNMLTNFQTLGANISIKLYYLRTIIWINFRIIYEIIVRNKESQDPKSNGGKISGSMGLSHNGR</sequence>
<evidence type="ECO:0000256" key="1">
    <source>
        <dbReference type="SAM" id="MobiDB-lite"/>
    </source>
</evidence>
<dbReference type="EMBL" id="GEDC01012353">
    <property type="protein sequence ID" value="JAS24945.1"/>
    <property type="molecule type" value="Transcribed_RNA"/>
</dbReference>
<gene>
    <name evidence="2" type="ORF">g.28225</name>
</gene>
<protein>
    <submittedName>
        <fullName evidence="2">Uncharacterized protein</fullName>
    </submittedName>
</protein>
<accession>A0A1B6DH53</accession>
<reference evidence="2" key="1">
    <citation type="submission" date="2015-12" db="EMBL/GenBank/DDBJ databases">
        <title>De novo transcriptome assembly of four potential Pierce s Disease insect vectors from Arizona vineyards.</title>
        <authorList>
            <person name="Tassone E.E."/>
        </authorList>
    </citation>
    <scope>NUCLEOTIDE SEQUENCE</scope>
</reference>
<name>A0A1B6DH53_9HEMI</name>
<dbReference type="PANTHER" id="PTHR46114:SF1">
    <property type="entry name" value="ZAD DOMAIN-CONTAINING PROTEIN"/>
    <property type="match status" value="1"/>
</dbReference>
<organism evidence="2">
    <name type="scientific">Clastoptera arizonana</name>
    <name type="common">Arizona spittle bug</name>
    <dbReference type="NCBI Taxonomy" id="38151"/>
    <lineage>
        <taxon>Eukaryota</taxon>
        <taxon>Metazoa</taxon>
        <taxon>Ecdysozoa</taxon>
        <taxon>Arthropoda</taxon>
        <taxon>Hexapoda</taxon>
        <taxon>Insecta</taxon>
        <taxon>Pterygota</taxon>
        <taxon>Neoptera</taxon>
        <taxon>Paraneoptera</taxon>
        <taxon>Hemiptera</taxon>
        <taxon>Auchenorrhyncha</taxon>
        <taxon>Cercopoidea</taxon>
        <taxon>Clastopteridae</taxon>
        <taxon>Clastoptera</taxon>
    </lineage>
</organism>